<sequence>MEILGSQIIPADKQTVWNALNSPEVLKNCLPGCESVELTAPDQFKVAITTAIGPLKAKFKGTLQVTQANPPESCVLVFEGQGGAVGFGKGSSQVTLTTVENGTELTYNAQAHVGGKLAQIGSRLIDSVAKKMSDDFFKAFNRELSPPPSEVKVTEETTPSQNRENSTPTELQHDTTSTSLPEKNAGNDGAQVPAWWLIIAAFTGSLITGLAIKFF</sequence>
<evidence type="ECO:0000256" key="1">
    <source>
        <dbReference type="SAM" id="MobiDB-lite"/>
    </source>
</evidence>
<evidence type="ECO:0008006" key="5">
    <source>
        <dbReference type="Google" id="ProtNLM"/>
    </source>
</evidence>
<dbReference type="InterPro" id="IPR023393">
    <property type="entry name" value="START-like_dom_sf"/>
</dbReference>
<dbReference type="Gene3D" id="3.30.530.20">
    <property type="match status" value="1"/>
</dbReference>
<dbReference type="SUPFAM" id="SSF55961">
    <property type="entry name" value="Bet v1-like"/>
    <property type="match status" value="1"/>
</dbReference>
<dbReference type="AlphaFoldDB" id="A0A1W1ZJ56"/>
<dbReference type="CDD" id="cd05018">
    <property type="entry name" value="CoxG"/>
    <property type="match status" value="1"/>
</dbReference>
<dbReference type="PANTHER" id="PTHR38588">
    <property type="entry name" value="BLL0334 PROTEIN"/>
    <property type="match status" value="1"/>
</dbReference>
<name>A0A1W1ZJ56_9BURK</name>
<dbReference type="STRING" id="1938817.SAMN06296008_105175"/>
<keyword evidence="2" id="KW-0472">Membrane</keyword>
<keyword evidence="2" id="KW-0812">Transmembrane</keyword>
<feature type="transmembrane region" description="Helical" evidence="2">
    <location>
        <begin position="194"/>
        <end position="212"/>
    </location>
</feature>
<feature type="region of interest" description="Disordered" evidence="1">
    <location>
        <begin position="141"/>
        <end position="186"/>
    </location>
</feature>
<keyword evidence="2" id="KW-1133">Transmembrane helix</keyword>
<dbReference type="EMBL" id="FWXJ01000005">
    <property type="protein sequence ID" value="SMC48303.1"/>
    <property type="molecule type" value="Genomic_DNA"/>
</dbReference>
<evidence type="ECO:0000313" key="4">
    <source>
        <dbReference type="Proteomes" id="UP000192708"/>
    </source>
</evidence>
<evidence type="ECO:0000313" key="3">
    <source>
        <dbReference type="EMBL" id="SMC48303.1"/>
    </source>
</evidence>
<accession>A0A1W1ZJ56</accession>
<organism evidence="3 4">
    <name type="scientific">Polynucleobacter kasalickyi</name>
    <dbReference type="NCBI Taxonomy" id="1938817"/>
    <lineage>
        <taxon>Bacteria</taxon>
        <taxon>Pseudomonadati</taxon>
        <taxon>Pseudomonadota</taxon>
        <taxon>Betaproteobacteria</taxon>
        <taxon>Burkholderiales</taxon>
        <taxon>Burkholderiaceae</taxon>
        <taxon>Polynucleobacter</taxon>
    </lineage>
</organism>
<dbReference type="InterPro" id="IPR010419">
    <property type="entry name" value="CO_DH_gsu"/>
</dbReference>
<protein>
    <recommendedName>
        <fullName evidence="5">Carbon monoxide dehydrogenase</fullName>
    </recommendedName>
</protein>
<dbReference type="Proteomes" id="UP000192708">
    <property type="component" value="Unassembled WGS sequence"/>
</dbReference>
<gene>
    <name evidence="3" type="ORF">SAMN06296008_105175</name>
</gene>
<dbReference type="Pfam" id="PF06240">
    <property type="entry name" value="COXG"/>
    <property type="match status" value="1"/>
</dbReference>
<dbReference type="PANTHER" id="PTHR38588:SF1">
    <property type="entry name" value="BLL0334 PROTEIN"/>
    <property type="match status" value="1"/>
</dbReference>
<feature type="compositionally biased region" description="Polar residues" evidence="1">
    <location>
        <begin position="156"/>
        <end position="181"/>
    </location>
</feature>
<keyword evidence="4" id="KW-1185">Reference proteome</keyword>
<dbReference type="OrthoDB" id="9787428at2"/>
<evidence type="ECO:0000256" key="2">
    <source>
        <dbReference type="SAM" id="Phobius"/>
    </source>
</evidence>
<proteinExistence type="predicted"/>
<dbReference type="RefSeq" id="WP_084283321.1">
    <property type="nucleotide sequence ID" value="NZ_FWXJ01000005.1"/>
</dbReference>
<reference evidence="3 4" key="1">
    <citation type="submission" date="2017-04" db="EMBL/GenBank/DDBJ databases">
        <authorList>
            <person name="Afonso C.L."/>
            <person name="Miller P.J."/>
            <person name="Scott M.A."/>
            <person name="Spackman E."/>
            <person name="Goraichik I."/>
            <person name="Dimitrov K.M."/>
            <person name="Suarez D.L."/>
            <person name="Swayne D.E."/>
        </authorList>
    </citation>
    <scope>NUCLEOTIDE SEQUENCE [LARGE SCALE GENOMIC DNA]</scope>
    <source>
        <strain evidence="3 4">VK13</strain>
    </source>
</reference>